<dbReference type="Gene3D" id="1.20.1300.10">
    <property type="entry name" value="Fumarate reductase/succinate dehydrogenase, transmembrane subunit"/>
    <property type="match status" value="1"/>
</dbReference>
<keyword evidence="1" id="KW-0472">Membrane</keyword>
<sequence>MWLINSSIGRKVVMSVTGIALILFLTFHGCMNVVALFSGDAYNMICELLGANWYAVVATLGLAALVVCHIVYAFILTAQNRRARGNQRYEVTAKPEKVEWASQNMLVLGIIIVLGLLLHLFNFWYNMMFAELLGTSFGHCPSDGFAFIQDTFANPVFVVLYIIWLVALWFHLTHGFWSAIQTLGWSGKTWFCRWKMIGMIYSTILLLLFIVVVLAFAFGCAPSLCCA</sequence>
<organism evidence="2 3">
    <name type="scientific">Segatella copri</name>
    <dbReference type="NCBI Taxonomy" id="165179"/>
    <lineage>
        <taxon>Bacteria</taxon>
        <taxon>Pseudomonadati</taxon>
        <taxon>Bacteroidota</taxon>
        <taxon>Bacteroidia</taxon>
        <taxon>Bacteroidales</taxon>
        <taxon>Prevotellaceae</taxon>
        <taxon>Segatella</taxon>
    </lineage>
</organism>
<dbReference type="InterPro" id="IPR011138">
    <property type="entry name" value="Cytochrome_b-558"/>
</dbReference>
<feature type="transmembrane region" description="Helical" evidence="1">
    <location>
        <begin position="12"/>
        <end position="39"/>
    </location>
</feature>
<comment type="caution">
    <text evidence="2">The sequence shown here is derived from an EMBL/GenBank/DDBJ whole genome shotgun (WGS) entry which is preliminary data.</text>
</comment>
<dbReference type="AlphaFoldDB" id="A0A6I2U3N8"/>
<name>A0A6I2U3N8_9BACT</name>
<dbReference type="GO" id="GO:0016020">
    <property type="term" value="C:membrane"/>
    <property type="evidence" value="ECO:0007669"/>
    <property type="project" value="InterPro"/>
</dbReference>
<feature type="transmembrane region" description="Helical" evidence="1">
    <location>
        <begin position="51"/>
        <end position="78"/>
    </location>
</feature>
<gene>
    <name evidence="2" type="ORF">FYJ72_10760</name>
</gene>
<feature type="transmembrane region" description="Helical" evidence="1">
    <location>
        <begin position="198"/>
        <end position="218"/>
    </location>
</feature>
<dbReference type="EMBL" id="VUNF01000021">
    <property type="protein sequence ID" value="MST78144.1"/>
    <property type="molecule type" value="Genomic_DNA"/>
</dbReference>
<dbReference type="RefSeq" id="WP_154481847.1">
    <property type="nucleotide sequence ID" value="NZ_VUNF01000021.1"/>
</dbReference>
<dbReference type="InterPro" id="IPR034804">
    <property type="entry name" value="SQR/QFR_C/D"/>
</dbReference>
<dbReference type="SUPFAM" id="SSF81343">
    <property type="entry name" value="Fumarate reductase respiratory complex transmembrane subunits"/>
    <property type="match status" value="1"/>
</dbReference>
<accession>A0A6I2U3N8</accession>
<evidence type="ECO:0000256" key="1">
    <source>
        <dbReference type="SAM" id="Phobius"/>
    </source>
</evidence>
<dbReference type="NCBIfam" id="TIGR02046">
    <property type="entry name" value="sdhC_b558_fam"/>
    <property type="match status" value="1"/>
</dbReference>
<proteinExistence type="predicted"/>
<evidence type="ECO:0000313" key="3">
    <source>
        <dbReference type="Proteomes" id="UP000450161"/>
    </source>
</evidence>
<feature type="transmembrane region" description="Helical" evidence="1">
    <location>
        <begin position="156"/>
        <end position="177"/>
    </location>
</feature>
<evidence type="ECO:0000313" key="2">
    <source>
        <dbReference type="EMBL" id="MST78144.1"/>
    </source>
</evidence>
<reference evidence="2 3" key="1">
    <citation type="submission" date="2019-08" db="EMBL/GenBank/DDBJ databases">
        <title>In-depth cultivation of the pig gut microbiome towards novel bacterial diversity and tailored functional studies.</title>
        <authorList>
            <person name="Wylensek D."/>
            <person name="Hitch T.C.A."/>
            <person name="Clavel T."/>
        </authorList>
    </citation>
    <scope>NUCLEOTIDE SEQUENCE [LARGE SCALE GENOMIC DNA]</scope>
    <source>
        <strain evidence="2 3">LKV-178-WT-2C</strain>
    </source>
</reference>
<feature type="transmembrane region" description="Helical" evidence="1">
    <location>
        <begin position="105"/>
        <end position="125"/>
    </location>
</feature>
<keyword evidence="1" id="KW-0812">Transmembrane</keyword>
<dbReference type="CDD" id="cd03498">
    <property type="entry name" value="SQR_TypeB_2_TM"/>
    <property type="match status" value="1"/>
</dbReference>
<keyword evidence="1" id="KW-1133">Transmembrane helix</keyword>
<protein>
    <submittedName>
        <fullName evidence="2">Succinate dehydrogenase/fumarate reductase cytochrome b subunit</fullName>
    </submittedName>
</protein>
<dbReference type="Proteomes" id="UP000450161">
    <property type="component" value="Unassembled WGS sequence"/>
</dbReference>